<accession>A0A9Y1FLS6</accession>
<protein>
    <submittedName>
        <fullName evidence="1">Uncharacterized protein</fullName>
    </submittedName>
</protein>
<reference evidence="1" key="1">
    <citation type="journal article" date="2022" name="Nat. Microbiol.">
        <title>Unique mobile elements and scalable gene flow at the prokaryote-eukaryote boundary revealed by circularized Asgard archaea genomes.</title>
        <authorList>
            <person name="Wu F."/>
            <person name="Speth D.R."/>
            <person name="Philosof A."/>
            <person name="Cremiere A."/>
            <person name="Narayanan A."/>
            <person name="Barco R.A."/>
            <person name="Connon S.A."/>
            <person name="Amend J.P."/>
            <person name="Antoshechkin I.A."/>
            <person name="Orphan V.J."/>
        </authorList>
    </citation>
    <scope>NUCLEOTIDE SEQUENCE</scope>
    <source>
        <strain evidence="1">PM71</strain>
    </source>
</reference>
<dbReference type="Gene3D" id="3.40.50.1010">
    <property type="entry name" value="5'-nuclease"/>
    <property type="match status" value="1"/>
</dbReference>
<evidence type="ECO:0000313" key="1">
    <source>
        <dbReference type="EMBL" id="UJG41291.1"/>
    </source>
</evidence>
<dbReference type="SUPFAM" id="SSF88723">
    <property type="entry name" value="PIN domain-like"/>
    <property type="match status" value="1"/>
</dbReference>
<dbReference type="Proteomes" id="UP001201020">
    <property type="component" value="Chromosome"/>
</dbReference>
<dbReference type="EMBL" id="CP084166">
    <property type="protein sequence ID" value="UJG41291.1"/>
    <property type="molecule type" value="Genomic_DNA"/>
</dbReference>
<dbReference type="InterPro" id="IPR029060">
    <property type="entry name" value="PIN-like_dom_sf"/>
</dbReference>
<gene>
    <name evidence="1" type="ORF">K9W45_02235</name>
</gene>
<dbReference type="AlphaFoldDB" id="A0A9Y1FLS6"/>
<proteinExistence type="predicted"/>
<name>A0A9Y1FLS6_9ARCH</name>
<organism evidence="1">
    <name type="scientific">Candidatus Heimdallarchaeum aukensis</name>
    <dbReference type="NCBI Taxonomy" id="2876573"/>
    <lineage>
        <taxon>Archaea</taxon>
        <taxon>Promethearchaeati</taxon>
        <taxon>Candidatus Heimdallarchaeota</taxon>
        <taxon>Candidatus Heimdallarchaeia (ex Rinke et al. 2021) (nom. nud.)</taxon>
        <taxon>Candidatus Heimdallarchaeales</taxon>
        <taxon>Candidatus Heimdallarchaeaceae</taxon>
        <taxon>Candidatus Heimdallarchaeum</taxon>
    </lineage>
</organism>
<sequence>MITAQEYLRGIYYLYSNKPAIFSNKLEEAEQDLSRFDILPIDYVIAKKAAEIDVYLTKRGEVIGLADG</sequence>